<organism evidence="6 7">
    <name type="scientific">Gordonia paraffinivorans</name>
    <dbReference type="NCBI Taxonomy" id="175628"/>
    <lineage>
        <taxon>Bacteria</taxon>
        <taxon>Bacillati</taxon>
        <taxon>Actinomycetota</taxon>
        <taxon>Actinomycetes</taxon>
        <taxon>Mycobacteriales</taxon>
        <taxon>Gordoniaceae</taxon>
        <taxon>Gordonia</taxon>
    </lineage>
</organism>
<feature type="compositionally biased region" description="Pro residues" evidence="3">
    <location>
        <begin position="160"/>
        <end position="170"/>
    </location>
</feature>
<dbReference type="Gene3D" id="2.40.160.210">
    <property type="entry name" value="Acyl-CoA thioesterase, double hotdog domain"/>
    <property type="match status" value="1"/>
</dbReference>
<evidence type="ECO:0000313" key="6">
    <source>
        <dbReference type="EMBL" id="VFA88400.1"/>
    </source>
</evidence>
<dbReference type="RefSeq" id="WP_131734145.1">
    <property type="nucleotide sequence ID" value="NZ_CAACYD010000006.1"/>
</dbReference>
<dbReference type="InterPro" id="IPR029069">
    <property type="entry name" value="HotDog_dom_sf"/>
</dbReference>
<dbReference type="InterPro" id="IPR049449">
    <property type="entry name" value="TesB_ACOT8-like_N"/>
</dbReference>
<dbReference type="CDD" id="cd03445">
    <property type="entry name" value="Thioesterase_II_repeat2"/>
    <property type="match status" value="1"/>
</dbReference>
<gene>
    <name evidence="6" type="primary">tesB_3</name>
    <name evidence="6" type="ORF">NCTC8139_01945</name>
</gene>
<accession>A0ABD7V2G0</accession>
<dbReference type="AlphaFoldDB" id="A0ABD7V2G0"/>
<sequence length="305" mass="33332">MTAHNPRGARDADGRGIGGKRAGVGTVDATSPFRAESIAASVAEALDLPRVDDDVFVAAPASGDDHRGLYGGRLTAQALRAASLTLPDDRLAHSMHCYFMVPGDATRPITFTVTRERDGGRYSVRRVVATQDGVAILDLAASFQREQTGSDYQAREMPDTDPPSALPPVPQDPRMLDLDVRIPQDSGQYHRWPTRLWIRITDPLAEDANLRACGLVFISDMCTGLSKAPHVAQVGILPSIDHSVWIHRACDPNGWMLMDLAPESTSHGRGMYTGRIFDERGVLLASLAQESLFRKREKRNGRARP</sequence>
<keyword evidence="2 6" id="KW-0378">Hydrolase</keyword>
<dbReference type="GeneID" id="60749954"/>
<dbReference type="InterPro" id="IPR003703">
    <property type="entry name" value="Acyl_CoA_thio"/>
</dbReference>
<feature type="region of interest" description="Disordered" evidence="3">
    <location>
        <begin position="1"/>
        <end position="26"/>
    </location>
</feature>
<comment type="caution">
    <text evidence="6">The sequence shown here is derived from an EMBL/GenBank/DDBJ whole genome shotgun (WGS) entry which is preliminary data.</text>
</comment>
<dbReference type="InterPro" id="IPR042171">
    <property type="entry name" value="Acyl-CoA_hotdog"/>
</dbReference>
<evidence type="ECO:0000256" key="2">
    <source>
        <dbReference type="ARBA" id="ARBA00022801"/>
    </source>
</evidence>
<evidence type="ECO:0000259" key="5">
    <source>
        <dbReference type="Pfam" id="PF20789"/>
    </source>
</evidence>
<dbReference type="SUPFAM" id="SSF54637">
    <property type="entry name" value="Thioesterase/thiol ester dehydrase-isomerase"/>
    <property type="match status" value="2"/>
</dbReference>
<dbReference type="Pfam" id="PF13622">
    <property type="entry name" value="4HBT_3"/>
    <property type="match status" value="1"/>
</dbReference>
<proteinExistence type="inferred from homology"/>
<feature type="domain" description="Acyl-CoA thioesterase-like C-terminal" evidence="5">
    <location>
        <begin position="178"/>
        <end position="292"/>
    </location>
</feature>
<dbReference type="CDD" id="cd03444">
    <property type="entry name" value="Thioesterase_II_repeat1"/>
    <property type="match status" value="1"/>
</dbReference>
<protein>
    <submittedName>
        <fullName evidence="6">Acyl-CoA thioesterase 2</fullName>
        <ecNumber evidence="6">3.1.2.-</ecNumber>
    </submittedName>
</protein>
<comment type="similarity">
    <text evidence="1">Belongs to the C/M/P thioester hydrolase family.</text>
</comment>
<feature type="region of interest" description="Disordered" evidence="3">
    <location>
        <begin position="148"/>
        <end position="170"/>
    </location>
</feature>
<name>A0ABD7V2G0_9ACTN</name>
<dbReference type="GO" id="GO:0006631">
    <property type="term" value="P:fatty acid metabolic process"/>
    <property type="evidence" value="ECO:0007669"/>
    <property type="project" value="UniProtKB-KW"/>
</dbReference>
<dbReference type="EMBL" id="CAACYD010000006">
    <property type="protein sequence ID" value="VFA88400.1"/>
    <property type="molecule type" value="Genomic_DNA"/>
</dbReference>
<dbReference type="PANTHER" id="PTHR11066:SF34">
    <property type="entry name" value="ACYL-COENZYME A THIOESTERASE 8"/>
    <property type="match status" value="1"/>
</dbReference>
<evidence type="ECO:0000256" key="3">
    <source>
        <dbReference type="SAM" id="MobiDB-lite"/>
    </source>
</evidence>
<dbReference type="GO" id="GO:0047617">
    <property type="term" value="F:fatty acyl-CoA hydrolase activity"/>
    <property type="evidence" value="ECO:0007669"/>
    <property type="project" value="UniProtKB-ARBA"/>
</dbReference>
<dbReference type="Pfam" id="PF20789">
    <property type="entry name" value="4HBT_3C"/>
    <property type="match status" value="1"/>
</dbReference>
<dbReference type="InterPro" id="IPR049450">
    <property type="entry name" value="ACOT8-like_C"/>
</dbReference>
<dbReference type="EC" id="3.1.2.-" evidence="6"/>
<reference evidence="6 7" key="1">
    <citation type="submission" date="2019-02" db="EMBL/GenBank/DDBJ databases">
        <authorList>
            <consortium name="Pathogen Informatics"/>
        </authorList>
    </citation>
    <scope>NUCLEOTIDE SEQUENCE [LARGE SCALE GENOMIC DNA]</scope>
    <source>
        <strain evidence="6 7">3012STDY6756503</strain>
    </source>
</reference>
<evidence type="ECO:0000313" key="7">
    <source>
        <dbReference type="Proteomes" id="UP000360750"/>
    </source>
</evidence>
<dbReference type="Proteomes" id="UP000360750">
    <property type="component" value="Unassembled WGS sequence"/>
</dbReference>
<feature type="domain" description="Acyl-CoA thioesterase-like N-terminal HotDog" evidence="4">
    <location>
        <begin position="68"/>
        <end position="144"/>
    </location>
</feature>
<evidence type="ECO:0000259" key="4">
    <source>
        <dbReference type="Pfam" id="PF13622"/>
    </source>
</evidence>
<evidence type="ECO:0000256" key="1">
    <source>
        <dbReference type="ARBA" id="ARBA00006538"/>
    </source>
</evidence>
<dbReference type="PANTHER" id="PTHR11066">
    <property type="entry name" value="ACYL-COA THIOESTERASE"/>
    <property type="match status" value="1"/>
</dbReference>